<dbReference type="EMBL" id="DVFV01000042">
    <property type="protein sequence ID" value="HIQ90421.1"/>
    <property type="molecule type" value="Genomic_DNA"/>
</dbReference>
<comment type="caution">
    <text evidence="1">The sequence shown here is derived from an EMBL/GenBank/DDBJ whole genome shotgun (WGS) entry which is preliminary data.</text>
</comment>
<proteinExistence type="predicted"/>
<accession>A0A9D1CZH5</accession>
<organism evidence="1 2">
    <name type="scientific">Candidatus Coprosoma intestinipullorum</name>
    <dbReference type="NCBI Taxonomy" id="2840752"/>
    <lineage>
        <taxon>Bacteria</taxon>
        <taxon>Bacillati</taxon>
        <taxon>Bacillota</taxon>
        <taxon>Bacillota incertae sedis</taxon>
        <taxon>Candidatus Coprosoma</taxon>
    </lineage>
</organism>
<dbReference type="Proteomes" id="UP000886786">
    <property type="component" value="Unassembled WGS sequence"/>
</dbReference>
<reference evidence="1" key="2">
    <citation type="journal article" date="2021" name="PeerJ">
        <title>Extensive microbial diversity within the chicken gut microbiome revealed by metagenomics and culture.</title>
        <authorList>
            <person name="Gilroy R."/>
            <person name="Ravi A."/>
            <person name="Getino M."/>
            <person name="Pursley I."/>
            <person name="Horton D.L."/>
            <person name="Alikhan N.F."/>
            <person name="Baker D."/>
            <person name="Gharbi K."/>
            <person name="Hall N."/>
            <person name="Watson M."/>
            <person name="Adriaenssens E.M."/>
            <person name="Foster-Nyarko E."/>
            <person name="Jarju S."/>
            <person name="Secka A."/>
            <person name="Antonio M."/>
            <person name="Oren A."/>
            <person name="Chaudhuri R.R."/>
            <person name="La Ragione R."/>
            <person name="Hildebrand F."/>
            <person name="Pallen M.J."/>
        </authorList>
    </citation>
    <scope>NUCLEOTIDE SEQUENCE</scope>
    <source>
        <strain evidence="1">CHK147-3167</strain>
    </source>
</reference>
<dbReference type="AlphaFoldDB" id="A0A9D1CZH5"/>
<protein>
    <submittedName>
        <fullName evidence="1">Uncharacterized protein</fullName>
    </submittedName>
</protein>
<evidence type="ECO:0000313" key="1">
    <source>
        <dbReference type="EMBL" id="HIQ90421.1"/>
    </source>
</evidence>
<evidence type="ECO:0000313" key="2">
    <source>
        <dbReference type="Proteomes" id="UP000886786"/>
    </source>
</evidence>
<name>A0A9D1CZH5_9FIRM</name>
<reference evidence="1" key="1">
    <citation type="submission" date="2020-10" db="EMBL/GenBank/DDBJ databases">
        <authorList>
            <person name="Gilroy R."/>
        </authorList>
    </citation>
    <scope>NUCLEOTIDE SEQUENCE</scope>
    <source>
        <strain evidence="1">CHK147-3167</strain>
    </source>
</reference>
<gene>
    <name evidence="1" type="ORF">IAB27_02180</name>
</gene>
<sequence length="274" mass="33278">MKQKKIKTLITLLNARERTKRDLKRYDELYIKQALNLTFQSEIQDTLNYFKINLYNYIRAIKDKKEYFDKYQKLESELNKKVIPLNAESLNSTYTIYELYSVYRNRYEHPNKIDDADQYTIFHTSIPQKEFIQLFHICNNVVDFELNKLTSVEIKSMILENPETIISIQKSVLHLDKQNEKEKEEHLELYQQNKMLLQKLKNINFNNLTENLIDEIYEKFKNYFLNTYFKKEFVEYYGETMYKKLLEIYSNENGSTKQIVQEIQTFYQTLLKQS</sequence>